<reference evidence="1 2" key="1">
    <citation type="submission" date="2024-10" db="EMBL/GenBank/DDBJ databases">
        <title>The Natural Products Discovery Center: Release of the First 8490 Sequenced Strains for Exploring Actinobacteria Biosynthetic Diversity.</title>
        <authorList>
            <person name="Kalkreuter E."/>
            <person name="Kautsar S.A."/>
            <person name="Yang D."/>
            <person name="Bader C.D."/>
            <person name="Teijaro C.N."/>
            <person name="Fluegel L."/>
            <person name="Davis C.M."/>
            <person name="Simpson J.R."/>
            <person name="Lauterbach L."/>
            <person name="Steele A.D."/>
            <person name="Gui C."/>
            <person name="Meng S."/>
            <person name="Li G."/>
            <person name="Viehrig K."/>
            <person name="Ye F."/>
            <person name="Su P."/>
            <person name="Kiefer A.F."/>
            <person name="Nichols A."/>
            <person name="Cepeda A.J."/>
            <person name="Yan W."/>
            <person name="Fan B."/>
            <person name="Jiang Y."/>
            <person name="Adhikari A."/>
            <person name="Zheng C.-J."/>
            <person name="Schuster L."/>
            <person name="Cowan T.M."/>
            <person name="Smanski M.J."/>
            <person name="Chevrette M.G."/>
            <person name="De Carvalho L.P.S."/>
            <person name="Shen B."/>
        </authorList>
    </citation>
    <scope>NUCLEOTIDE SEQUENCE [LARGE SCALE GENOMIC DNA]</scope>
    <source>
        <strain evidence="1 2">NPDC006488</strain>
    </source>
</reference>
<protein>
    <submittedName>
        <fullName evidence="1">Uncharacterized protein</fullName>
    </submittedName>
</protein>
<evidence type="ECO:0000313" key="1">
    <source>
        <dbReference type="EMBL" id="MFE9604528.1"/>
    </source>
</evidence>
<dbReference type="EMBL" id="JBIAHM010000016">
    <property type="protein sequence ID" value="MFE9604528.1"/>
    <property type="molecule type" value="Genomic_DNA"/>
</dbReference>
<dbReference type="RefSeq" id="WP_388113460.1">
    <property type="nucleotide sequence ID" value="NZ_JBIAHM010000016.1"/>
</dbReference>
<evidence type="ECO:0000313" key="2">
    <source>
        <dbReference type="Proteomes" id="UP001601303"/>
    </source>
</evidence>
<dbReference type="Proteomes" id="UP001601303">
    <property type="component" value="Unassembled WGS sequence"/>
</dbReference>
<comment type="caution">
    <text evidence="1">The sequence shown here is derived from an EMBL/GenBank/DDBJ whole genome shotgun (WGS) entry which is preliminary data.</text>
</comment>
<sequence>MSRSGNTNLLAKKIRSQTSLKLSTASRLAQQVHTYLGPPIPDAEDQPQRRLEAYCAHVLARRFQDGQLNGALLGVVEARPTARQLELVLEPAMADSVIYELLPRFDKHYGGIRGVPGLRPRRRQGQLVLRDSFGPAHLIASRADRKPLHLPAPRDGETRLWKARGRLSRDEKREAREWDTSIPHIVDAPVRDVLLSRILRRPALVNRAAQPHGFANCYTHHEGDLVIEWCCGDTVEAFCATLLAHDFAQGLPRDEAIKLLSAHMARLGGHTLILRRHPSCQYGKGPFSAQEIAEHIREGYAL</sequence>
<organism evidence="1 2">
    <name type="scientific">Streptomyces hokutonensis</name>
    <dbReference type="NCBI Taxonomy" id="1306990"/>
    <lineage>
        <taxon>Bacteria</taxon>
        <taxon>Bacillati</taxon>
        <taxon>Actinomycetota</taxon>
        <taxon>Actinomycetes</taxon>
        <taxon>Kitasatosporales</taxon>
        <taxon>Streptomycetaceae</taxon>
        <taxon>Streptomyces</taxon>
    </lineage>
</organism>
<name>A0ABW6MG75_9ACTN</name>
<accession>A0ABW6MG75</accession>
<keyword evidence="2" id="KW-1185">Reference proteome</keyword>
<proteinExistence type="predicted"/>
<gene>
    <name evidence="1" type="ORF">ACFYNQ_39045</name>
</gene>